<dbReference type="Proteomes" id="UP000193411">
    <property type="component" value="Unassembled WGS sequence"/>
</dbReference>
<feature type="region of interest" description="Disordered" evidence="1">
    <location>
        <begin position="335"/>
        <end position="382"/>
    </location>
</feature>
<protein>
    <submittedName>
        <fullName evidence="2">Uncharacterized protein</fullName>
    </submittedName>
</protein>
<reference evidence="2 3" key="1">
    <citation type="submission" date="2016-07" db="EMBL/GenBank/DDBJ databases">
        <title>Pervasive Adenine N6-methylation of Active Genes in Fungi.</title>
        <authorList>
            <consortium name="DOE Joint Genome Institute"/>
            <person name="Mondo S.J."/>
            <person name="Dannebaum R.O."/>
            <person name="Kuo R.C."/>
            <person name="Labutti K."/>
            <person name="Haridas S."/>
            <person name="Kuo A."/>
            <person name="Salamov A."/>
            <person name="Ahrendt S.R."/>
            <person name="Lipzen A."/>
            <person name="Sullivan W."/>
            <person name="Andreopoulos W.B."/>
            <person name="Clum A."/>
            <person name="Lindquist E."/>
            <person name="Daum C."/>
            <person name="Ramamoorthy G.K."/>
            <person name="Gryganskyi A."/>
            <person name="Culley D."/>
            <person name="Magnuson J.K."/>
            <person name="James T.Y."/>
            <person name="O'Malley M.A."/>
            <person name="Stajich J.E."/>
            <person name="Spatafora J.W."/>
            <person name="Visel A."/>
            <person name="Grigoriev I.V."/>
        </authorList>
    </citation>
    <scope>NUCLEOTIDE SEQUENCE [LARGE SCALE GENOMIC DNA]</scope>
    <source>
        <strain evidence="2 3">PL171</strain>
    </source>
</reference>
<feature type="compositionally biased region" description="Polar residues" evidence="1">
    <location>
        <begin position="87"/>
        <end position="99"/>
    </location>
</feature>
<evidence type="ECO:0000256" key="1">
    <source>
        <dbReference type="SAM" id="MobiDB-lite"/>
    </source>
</evidence>
<feature type="region of interest" description="Disordered" evidence="1">
    <location>
        <begin position="145"/>
        <end position="179"/>
    </location>
</feature>
<dbReference type="EMBL" id="MCFL01000008">
    <property type="protein sequence ID" value="ORZ38596.1"/>
    <property type="molecule type" value="Genomic_DNA"/>
</dbReference>
<feature type="region of interest" description="Disordered" evidence="1">
    <location>
        <begin position="87"/>
        <end position="121"/>
    </location>
</feature>
<proteinExistence type="predicted"/>
<feature type="compositionally biased region" description="Polar residues" evidence="1">
    <location>
        <begin position="153"/>
        <end position="164"/>
    </location>
</feature>
<accession>A0A1Y2HVF9</accession>
<gene>
    <name evidence="2" type="ORF">BCR44DRAFT_42488</name>
</gene>
<evidence type="ECO:0000313" key="3">
    <source>
        <dbReference type="Proteomes" id="UP000193411"/>
    </source>
</evidence>
<organism evidence="2 3">
    <name type="scientific">Catenaria anguillulae PL171</name>
    <dbReference type="NCBI Taxonomy" id="765915"/>
    <lineage>
        <taxon>Eukaryota</taxon>
        <taxon>Fungi</taxon>
        <taxon>Fungi incertae sedis</taxon>
        <taxon>Blastocladiomycota</taxon>
        <taxon>Blastocladiomycetes</taxon>
        <taxon>Blastocladiales</taxon>
        <taxon>Catenariaceae</taxon>
        <taxon>Catenaria</taxon>
    </lineage>
</organism>
<comment type="caution">
    <text evidence="2">The sequence shown here is derived from an EMBL/GenBank/DDBJ whole genome shotgun (WGS) entry which is preliminary data.</text>
</comment>
<evidence type="ECO:0000313" key="2">
    <source>
        <dbReference type="EMBL" id="ORZ38596.1"/>
    </source>
</evidence>
<name>A0A1Y2HVF9_9FUNG</name>
<dbReference type="AlphaFoldDB" id="A0A1Y2HVF9"/>
<keyword evidence="3" id="KW-1185">Reference proteome</keyword>
<sequence length="618" mass="64256">MTMTMTMTPLKSPVLVVLPPAHKCADLGKVLGLARKAFGNVSLSIADLNVQFETVSSLELLPANAADAAADGHGHGQAETCSSKMATASLQEPPQQPANDHNHDPWAVQSQNGHTHPQGHPRVTEIAAQSGSATAAPAVVMQHTIHPTPQPSPARSTSVASSKDQTTDDWTPPTRQPAQPVAAAASTLVPSGPLPDAHPANWRLIVGNLNGTLSSAEILATIVPRGVLLTGATFHSPVPAGPGKSGPLVRYIKLAFADEDDAHACHAWVKQEAEKGGVVYGMVAPGTKVHVGNLIRPSAGVTLQPPPPPLPPVNESVPVVQAPIAVVADQASVTSSRSPLNPFAPMYRPSPTATPTPTSIPRPSSVSVNTPDPAASSPLPEANPKAAYRVTIGNLLPDLTPSQLLSGILPRGIRPVGLTLAPLQQLVGREDSVRRVLLEFATKDDMDQVHEHVKEQRGRVPDMIAPRTKLVVSMSGVAPAVKVKAPVAPTLAVPGPLTHSAPAAAAAAAGSSDFPEASPSAFRLHISNLLPTVDVPQILAALVPPKGVTVLGVSMFTPRPLSGSKRDVLVRSLKLAFATEMEAKKCVDWIKKDQTGAVARIVVKGAKVTVGNPMAPME</sequence>